<dbReference type="InterPro" id="IPR022310">
    <property type="entry name" value="NAD/GMP_synthase"/>
</dbReference>
<dbReference type="PANTHER" id="PTHR23090">
    <property type="entry name" value="NH 3 /GLUTAMINE-DEPENDENT NAD + SYNTHETASE"/>
    <property type="match status" value="1"/>
</dbReference>
<evidence type="ECO:0000256" key="3">
    <source>
        <dbReference type="ARBA" id="ARBA00022741"/>
    </source>
</evidence>
<dbReference type="eggNOG" id="COG0171">
    <property type="taxonomic scope" value="Bacteria"/>
</dbReference>
<evidence type="ECO:0000313" key="9">
    <source>
        <dbReference type="EMBL" id="SER12365.1"/>
    </source>
</evidence>
<dbReference type="SUPFAM" id="SSF52402">
    <property type="entry name" value="Adenine nucleotide alpha hydrolases-like"/>
    <property type="match status" value="1"/>
</dbReference>
<dbReference type="Pfam" id="PF02540">
    <property type="entry name" value="NAD_synthase"/>
    <property type="match status" value="1"/>
</dbReference>
<name>A0A1H9LMJ9_BUTFI</name>
<dbReference type="GO" id="GO:0004359">
    <property type="term" value="F:glutaminase activity"/>
    <property type="evidence" value="ECO:0007669"/>
    <property type="project" value="InterPro"/>
</dbReference>
<comment type="similarity">
    <text evidence="6">Belongs to the NAD synthetase family.</text>
</comment>
<dbReference type="EC" id="6.3.1.5" evidence="7"/>
<sequence>MSTTVTKIEPAEAINHIVSWIRDYFEPFKDKKAVIGISGGKDSTVCAMLLVKALGKDRVVAVKMPKGQQPDIDDSEMVCKCLGITNYTVNIKAAVDGMIEGLKAAGVEPTRDTLTNIDPRVRMTTLYAVAQSLPSGGLVTNTCNLSENYVGYSTKFGDHAGDFSILHAFAVREVIEMGLILCKEFGVPETLIRKAPSDGLCGKTDEDNLGFTYATLDSYILDGEEPEGEILDKIQRKYRANLHKLTEMPHPYPERAKAAVFK</sequence>
<evidence type="ECO:0000313" key="10">
    <source>
        <dbReference type="Proteomes" id="UP000182584"/>
    </source>
</evidence>
<keyword evidence="2 6" id="KW-0436">Ligase</keyword>
<dbReference type="Proteomes" id="UP000182584">
    <property type="component" value="Unassembled WGS sequence"/>
</dbReference>
<evidence type="ECO:0000259" key="8">
    <source>
        <dbReference type="Pfam" id="PF02540"/>
    </source>
</evidence>
<dbReference type="GO" id="GO:0008795">
    <property type="term" value="F:NAD+ synthase activity"/>
    <property type="evidence" value="ECO:0007669"/>
    <property type="project" value="UniProtKB-EC"/>
</dbReference>
<evidence type="ECO:0000256" key="1">
    <source>
        <dbReference type="ARBA" id="ARBA00004790"/>
    </source>
</evidence>
<dbReference type="GO" id="GO:0003952">
    <property type="term" value="F:NAD+ synthase (glutamine-hydrolyzing) activity"/>
    <property type="evidence" value="ECO:0007669"/>
    <property type="project" value="InterPro"/>
</dbReference>
<comment type="catalytic activity">
    <reaction evidence="7">
        <text>deamido-NAD(+) + NH4(+) + ATP = AMP + diphosphate + NAD(+) + H(+)</text>
        <dbReference type="Rhea" id="RHEA:21188"/>
        <dbReference type="ChEBI" id="CHEBI:15378"/>
        <dbReference type="ChEBI" id="CHEBI:28938"/>
        <dbReference type="ChEBI" id="CHEBI:30616"/>
        <dbReference type="ChEBI" id="CHEBI:33019"/>
        <dbReference type="ChEBI" id="CHEBI:57540"/>
        <dbReference type="ChEBI" id="CHEBI:58437"/>
        <dbReference type="ChEBI" id="CHEBI:456215"/>
        <dbReference type="EC" id="6.3.1.5"/>
    </reaction>
</comment>
<dbReference type="GO" id="GO:0005524">
    <property type="term" value="F:ATP binding"/>
    <property type="evidence" value="ECO:0007669"/>
    <property type="project" value="UniProtKB-KW"/>
</dbReference>
<gene>
    <name evidence="9" type="ORF">SAMN04487884_102114</name>
</gene>
<dbReference type="UniPathway" id="UPA00253">
    <property type="reaction ID" value="UER00333"/>
</dbReference>
<protein>
    <recommendedName>
        <fullName evidence="7">NH(3)-dependent NAD(+) synthetase</fullName>
        <ecNumber evidence="7">6.3.1.5</ecNumber>
    </recommendedName>
</protein>
<dbReference type="InterPro" id="IPR014729">
    <property type="entry name" value="Rossmann-like_a/b/a_fold"/>
</dbReference>
<evidence type="ECO:0000256" key="5">
    <source>
        <dbReference type="ARBA" id="ARBA00023027"/>
    </source>
</evidence>
<dbReference type="NCBIfam" id="TIGR00552">
    <property type="entry name" value="nadE"/>
    <property type="match status" value="1"/>
</dbReference>
<evidence type="ECO:0000256" key="4">
    <source>
        <dbReference type="ARBA" id="ARBA00022840"/>
    </source>
</evidence>
<dbReference type="GO" id="GO:0005737">
    <property type="term" value="C:cytoplasm"/>
    <property type="evidence" value="ECO:0007669"/>
    <property type="project" value="InterPro"/>
</dbReference>
<organism evidence="9 10">
    <name type="scientific">Butyrivibrio fibrisolvens</name>
    <dbReference type="NCBI Taxonomy" id="831"/>
    <lineage>
        <taxon>Bacteria</taxon>
        <taxon>Bacillati</taxon>
        <taxon>Bacillota</taxon>
        <taxon>Clostridia</taxon>
        <taxon>Lachnospirales</taxon>
        <taxon>Lachnospiraceae</taxon>
        <taxon>Butyrivibrio</taxon>
    </lineage>
</organism>
<dbReference type="AlphaFoldDB" id="A0A1H9LMJ9"/>
<dbReference type="PANTHER" id="PTHR23090:SF9">
    <property type="entry name" value="GLUTAMINE-DEPENDENT NAD(+) SYNTHETASE"/>
    <property type="match status" value="1"/>
</dbReference>
<keyword evidence="5 6" id="KW-0520">NAD</keyword>
<evidence type="ECO:0000256" key="7">
    <source>
        <dbReference type="RuleBase" id="RU003812"/>
    </source>
</evidence>
<dbReference type="InterPro" id="IPR003694">
    <property type="entry name" value="NAD_synthase"/>
</dbReference>
<dbReference type="OrthoDB" id="9803818at2"/>
<keyword evidence="4 6" id="KW-0067">ATP-binding</keyword>
<accession>A0A1H9LMJ9</accession>
<proteinExistence type="inferred from homology"/>
<dbReference type="Gene3D" id="3.40.50.620">
    <property type="entry name" value="HUPs"/>
    <property type="match status" value="1"/>
</dbReference>
<keyword evidence="3 6" id="KW-0547">Nucleotide-binding</keyword>
<reference evidence="9 10" key="1">
    <citation type="submission" date="2016-10" db="EMBL/GenBank/DDBJ databases">
        <authorList>
            <person name="de Groot N.N."/>
        </authorList>
    </citation>
    <scope>NUCLEOTIDE SEQUENCE [LARGE SCALE GENOMIC DNA]</scope>
    <source>
        <strain evidence="9 10">AR40</strain>
    </source>
</reference>
<dbReference type="RefSeq" id="WP_022759261.1">
    <property type="nucleotide sequence ID" value="NZ_FOGJ01000002.1"/>
</dbReference>
<evidence type="ECO:0000256" key="6">
    <source>
        <dbReference type="RuleBase" id="RU003811"/>
    </source>
</evidence>
<feature type="domain" description="NAD/GMP synthase" evidence="8">
    <location>
        <begin position="14"/>
        <end position="237"/>
    </location>
</feature>
<dbReference type="CDD" id="cd00553">
    <property type="entry name" value="NAD_synthase"/>
    <property type="match status" value="1"/>
</dbReference>
<evidence type="ECO:0000256" key="2">
    <source>
        <dbReference type="ARBA" id="ARBA00022598"/>
    </source>
</evidence>
<comment type="pathway">
    <text evidence="1">Cofactor biosynthesis; NAD(+) biosynthesis.</text>
</comment>
<dbReference type="EMBL" id="FOGJ01000002">
    <property type="protein sequence ID" value="SER12365.1"/>
    <property type="molecule type" value="Genomic_DNA"/>
</dbReference>
<dbReference type="GO" id="GO:0009435">
    <property type="term" value="P:NAD+ biosynthetic process"/>
    <property type="evidence" value="ECO:0007669"/>
    <property type="project" value="UniProtKB-UniPathway"/>
</dbReference>